<sequence length="285" mass="32255">MEDYRSRMEKLKMNGAGVDRDAGEINYLSDEEELNKTGGAPAILSDEEDDSFSDSEVSSVESDCEAEQMNETTDEKAKSTLKTELRPRKRAEQVSEKLCLWKCAVCGKKIKGNWSKRRQHIGSHEKLCIACPIAKCTSEPLECNFVTHLKSKHKTTRKDLSTEQKAIVQAQIDRNFTAAIQCEMKYFPPSSLISSSETAGRDPVNPHCKKCGNFLFVNIDMSGSGGDRVEPREDLEELLLFFSFLEDINTMLQSTFLDLHEQLALLELQNILLRNLIRLLEEDPQ</sequence>
<evidence type="ECO:0000313" key="2">
    <source>
        <dbReference type="EMBL" id="KAK0413648.1"/>
    </source>
</evidence>
<feature type="compositionally biased region" description="Basic and acidic residues" evidence="1">
    <location>
        <begin position="73"/>
        <end position="87"/>
    </location>
</feature>
<gene>
    <name evidence="2" type="ORF">QR680_006925</name>
</gene>
<dbReference type="EMBL" id="JAUCMV010000003">
    <property type="protein sequence ID" value="KAK0413648.1"/>
    <property type="molecule type" value="Genomic_DNA"/>
</dbReference>
<organism evidence="2 3">
    <name type="scientific">Steinernema hermaphroditum</name>
    <dbReference type="NCBI Taxonomy" id="289476"/>
    <lineage>
        <taxon>Eukaryota</taxon>
        <taxon>Metazoa</taxon>
        <taxon>Ecdysozoa</taxon>
        <taxon>Nematoda</taxon>
        <taxon>Chromadorea</taxon>
        <taxon>Rhabditida</taxon>
        <taxon>Tylenchina</taxon>
        <taxon>Panagrolaimomorpha</taxon>
        <taxon>Strongyloidoidea</taxon>
        <taxon>Steinernematidae</taxon>
        <taxon>Steinernema</taxon>
    </lineage>
</organism>
<feature type="region of interest" description="Disordered" evidence="1">
    <location>
        <begin position="29"/>
        <end position="87"/>
    </location>
</feature>
<evidence type="ECO:0000313" key="3">
    <source>
        <dbReference type="Proteomes" id="UP001175271"/>
    </source>
</evidence>
<dbReference type="Proteomes" id="UP001175271">
    <property type="component" value="Unassembled WGS sequence"/>
</dbReference>
<name>A0AA39HWX5_9BILA</name>
<evidence type="ECO:0000256" key="1">
    <source>
        <dbReference type="SAM" id="MobiDB-lite"/>
    </source>
</evidence>
<comment type="caution">
    <text evidence="2">The sequence shown here is derived from an EMBL/GenBank/DDBJ whole genome shotgun (WGS) entry which is preliminary data.</text>
</comment>
<protein>
    <submittedName>
        <fullName evidence="2">Uncharacterized protein</fullName>
    </submittedName>
</protein>
<accession>A0AA39HWX5</accession>
<dbReference type="AlphaFoldDB" id="A0AA39HWX5"/>
<proteinExistence type="predicted"/>
<keyword evidence="3" id="KW-1185">Reference proteome</keyword>
<reference evidence="2" key="1">
    <citation type="submission" date="2023-06" db="EMBL/GenBank/DDBJ databases">
        <title>Genomic analysis of the entomopathogenic nematode Steinernema hermaphroditum.</title>
        <authorList>
            <person name="Schwarz E.M."/>
            <person name="Heppert J.K."/>
            <person name="Baniya A."/>
            <person name="Schwartz H.T."/>
            <person name="Tan C.-H."/>
            <person name="Antoshechkin I."/>
            <person name="Sternberg P.W."/>
            <person name="Goodrich-Blair H."/>
            <person name="Dillman A.R."/>
        </authorList>
    </citation>
    <scope>NUCLEOTIDE SEQUENCE</scope>
    <source>
        <strain evidence="2">PS9179</strain>
        <tissue evidence="2">Whole animal</tissue>
    </source>
</reference>